<dbReference type="Gene3D" id="3.40.50.300">
    <property type="entry name" value="P-loop containing nucleotide triphosphate hydrolases"/>
    <property type="match status" value="1"/>
</dbReference>
<evidence type="ECO:0000313" key="4">
    <source>
        <dbReference type="Proteomes" id="UP000295391"/>
    </source>
</evidence>
<evidence type="ECO:0000259" key="1">
    <source>
        <dbReference type="Pfam" id="PF13175"/>
    </source>
</evidence>
<comment type="caution">
    <text evidence="3">The sequence shown here is derived from an EMBL/GenBank/DDBJ whole genome shotgun (WGS) entry which is preliminary data.</text>
</comment>
<dbReference type="PANTHER" id="PTHR43581">
    <property type="entry name" value="ATP/GTP PHOSPHATASE"/>
    <property type="match status" value="1"/>
</dbReference>
<evidence type="ECO:0000259" key="2">
    <source>
        <dbReference type="Pfam" id="PF13304"/>
    </source>
</evidence>
<dbReference type="AlphaFoldDB" id="A0A4R6VJ53"/>
<sequence length="426" mass="48480">MRIFAKNFRGFSEIDFDVSHPTFLVGDNSSGKTSILHLVEYVFRTSLVQAPNLNSNHLHDWDGFTSPYFDHADVIIGFENDEEPDEEGEVGKLVRIQTIQRVKDEFGEPTNFVSRFTASDGVHAVTIAIFNQKIHAASYNGASLAGFSGVLDFHNCDDLEFSPVAEAEEFHANHPYVVVRAMSLLHSMTEESEDVQFEFFGTLQGKKFLPSLFLGPLRSGPERYYDQEISESVDGQRTLANWHKLSKHEKRKYWVPIKRFANDSGLFSRFEVDTISEKFARAPLHVRIIREEKEFSLSEVGVGVSQSVPVLLQLIWGALTERIVLVQQPELHLHPVAQAAMGDYFFEMNEKGCGFIAETHSDYLIDRYRYRVRKSSSEQGACIIYCENSRIGNTAYKLDIEEDGTIANAPDSYREFFINELSKQVF</sequence>
<dbReference type="Proteomes" id="UP000295391">
    <property type="component" value="Unassembled WGS sequence"/>
</dbReference>
<keyword evidence="4" id="KW-1185">Reference proteome</keyword>
<dbReference type="PANTHER" id="PTHR43581:SF2">
    <property type="entry name" value="EXCINUCLEASE ATPASE SUBUNIT"/>
    <property type="match status" value="1"/>
</dbReference>
<dbReference type="EMBL" id="SNYR01000002">
    <property type="protein sequence ID" value="TDQ63629.1"/>
    <property type="molecule type" value="Genomic_DNA"/>
</dbReference>
<dbReference type="OrthoDB" id="3322489at2"/>
<dbReference type="Pfam" id="PF13175">
    <property type="entry name" value="AAA_15"/>
    <property type="match status" value="1"/>
</dbReference>
<dbReference type="InterPro" id="IPR027417">
    <property type="entry name" value="P-loop_NTPase"/>
</dbReference>
<dbReference type="InterPro" id="IPR041685">
    <property type="entry name" value="AAA_GajA/Old/RecF-like"/>
</dbReference>
<accession>A0A4R6VJ53</accession>
<dbReference type="SUPFAM" id="SSF52540">
    <property type="entry name" value="P-loop containing nucleoside triphosphate hydrolases"/>
    <property type="match status" value="1"/>
</dbReference>
<dbReference type="GO" id="GO:0016887">
    <property type="term" value="F:ATP hydrolysis activity"/>
    <property type="evidence" value="ECO:0007669"/>
    <property type="project" value="InterPro"/>
</dbReference>
<feature type="domain" description="Endonuclease GajA/Old nuclease/RecF-like AAA" evidence="1">
    <location>
        <begin position="6"/>
        <end position="60"/>
    </location>
</feature>
<dbReference type="RefSeq" id="WP_133572299.1">
    <property type="nucleotide sequence ID" value="NZ_SNYR01000002.1"/>
</dbReference>
<dbReference type="InterPro" id="IPR003959">
    <property type="entry name" value="ATPase_AAA_core"/>
</dbReference>
<protein>
    <submittedName>
        <fullName evidence="3">AAA ATPase-like protein</fullName>
    </submittedName>
</protein>
<gene>
    <name evidence="3" type="ORF">ATL17_1636</name>
</gene>
<dbReference type="InterPro" id="IPR051396">
    <property type="entry name" value="Bact_Antivir_Def_Nuclease"/>
</dbReference>
<dbReference type="GO" id="GO:0005524">
    <property type="term" value="F:ATP binding"/>
    <property type="evidence" value="ECO:0007669"/>
    <property type="project" value="InterPro"/>
</dbReference>
<dbReference type="Pfam" id="PF13304">
    <property type="entry name" value="AAA_21"/>
    <property type="match status" value="1"/>
</dbReference>
<reference evidence="3 4" key="1">
    <citation type="submission" date="2019-03" db="EMBL/GenBank/DDBJ databases">
        <title>Genomic Encyclopedia of Type Strains, Phase III (KMG-III): the genomes of soil and plant-associated and newly described type strains.</title>
        <authorList>
            <person name="Whitman W."/>
        </authorList>
    </citation>
    <scope>NUCLEOTIDE SEQUENCE [LARGE SCALE GENOMIC DNA]</scope>
    <source>
        <strain evidence="3 4">CGMCC 1.7002</strain>
    </source>
</reference>
<evidence type="ECO:0000313" key="3">
    <source>
        <dbReference type="EMBL" id="TDQ63629.1"/>
    </source>
</evidence>
<organism evidence="3 4">
    <name type="scientific">Maritalea mobilis</name>
    <dbReference type="NCBI Taxonomy" id="483324"/>
    <lineage>
        <taxon>Bacteria</taxon>
        <taxon>Pseudomonadati</taxon>
        <taxon>Pseudomonadota</taxon>
        <taxon>Alphaproteobacteria</taxon>
        <taxon>Hyphomicrobiales</taxon>
        <taxon>Devosiaceae</taxon>
        <taxon>Maritalea</taxon>
    </lineage>
</organism>
<proteinExistence type="predicted"/>
<name>A0A4R6VJ53_9HYPH</name>
<feature type="domain" description="ATPase AAA-type core" evidence="2">
    <location>
        <begin position="291"/>
        <end position="366"/>
    </location>
</feature>